<accession>A0AAD7DT87</accession>
<evidence type="ECO:0000313" key="1">
    <source>
        <dbReference type="EMBL" id="KAJ7699178.1"/>
    </source>
</evidence>
<dbReference type="AlphaFoldDB" id="A0AAD7DT87"/>
<gene>
    <name evidence="1" type="ORF">B0H16DRAFT_1484237</name>
</gene>
<name>A0AAD7DT87_9AGAR</name>
<sequence>MCRAPLRLVIQGQYPGALGWTHDKDKGFSVSDDNRDAWKIFVKAHAVFKPFANEGWDLFDLMHDILPTRAKASLPAPGVSQFQAPLSQLTVPDLDNDFPSASQLLSFLQSQSQSSQSQLTYKLQGACLSTCYHQHSLHYQPPHTLVYHQPLVTSCTLQEDKE</sequence>
<organism evidence="1 2">
    <name type="scientific">Mycena metata</name>
    <dbReference type="NCBI Taxonomy" id="1033252"/>
    <lineage>
        <taxon>Eukaryota</taxon>
        <taxon>Fungi</taxon>
        <taxon>Dikarya</taxon>
        <taxon>Basidiomycota</taxon>
        <taxon>Agaricomycotina</taxon>
        <taxon>Agaricomycetes</taxon>
        <taxon>Agaricomycetidae</taxon>
        <taxon>Agaricales</taxon>
        <taxon>Marasmiineae</taxon>
        <taxon>Mycenaceae</taxon>
        <taxon>Mycena</taxon>
    </lineage>
</organism>
<protein>
    <submittedName>
        <fullName evidence="1">Uncharacterized protein</fullName>
    </submittedName>
</protein>
<keyword evidence="2" id="KW-1185">Reference proteome</keyword>
<dbReference type="Proteomes" id="UP001215598">
    <property type="component" value="Unassembled WGS sequence"/>
</dbReference>
<dbReference type="EMBL" id="JARKIB010000575">
    <property type="protein sequence ID" value="KAJ7699178.1"/>
    <property type="molecule type" value="Genomic_DNA"/>
</dbReference>
<proteinExistence type="predicted"/>
<evidence type="ECO:0000313" key="2">
    <source>
        <dbReference type="Proteomes" id="UP001215598"/>
    </source>
</evidence>
<comment type="caution">
    <text evidence="1">The sequence shown here is derived from an EMBL/GenBank/DDBJ whole genome shotgun (WGS) entry which is preliminary data.</text>
</comment>
<reference evidence="1" key="1">
    <citation type="submission" date="2023-03" db="EMBL/GenBank/DDBJ databases">
        <title>Massive genome expansion in bonnet fungi (Mycena s.s.) driven by repeated elements and novel gene families across ecological guilds.</title>
        <authorList>
            <consortium name="Lawrence Berkeley National Laboratory"/>
            <person name="Harder C.B."/>
            <person name="Miyauchi S."/>
            <person name="Viragh M."/>
            <person name="Kuo A."/>
            <person name="Thoen E."/>
            <person name="Andreopoulos B."/>
            <person name="Lu D."/>
            <person name="Skrede I."/>
            <person name="Drula E."/>
            <person name="Henrissat B."/>
            <person name="Morin E."/>
            <person name="Kohler A."/>
            <person name="Barry K."/>
            <person name="LaButti K."/>
            <person name="Morin E."/>
            <person name="Salamov A."/>
            <person name="Lipzen A."/>
            <person name="Mereny Z."/>
            <person name="Hegedus B."/>
            <person name="Baldrian P."/>
            <person name="Stursova M."/>
            <person name="Weitz H."/>
            <person name="Taylor A."/>
            <person name="Grigoriev I.V."/>
            <person name="Nagy L.G."/>
            <person name="Martin F."/>
            <person name="Kauserud H."/>
        </authorList>
    </citation>
    <scope>NUCLEOTIDE SEQUENCE</scope>
    <source>
        <strain evidence="1">CBHHK182m</strain>
    </source>
</reference>